<reference evidence="3 4" key="1">
    <citation type="submission" date="2019-08" db="EMBL/GenBank/DDBJ databases">
        <title>In-depth cultivation of the pig gut microbiome towards novel bacterial diversity and tailored functional studies.</title>
        <authorList>
            <person name="Wylensek D."/>
            <person name="Hitch T.C.A."/>
            <person name="Clavel T."/>
        </authorList>
    </citation>
    <scope>NUCLEOTIDE SEQUENCE [LARGE SCALE GENOMIC DNA]</scope>
    <source>
        <strain evidence="3 4">WCA-389-WT-23B</strain>
    </source>
</reference>
<feature type="domain" description="Recombinase" evidence="2">
    <location>
        <begin position="167"/>
        <end position="307"/>
    </location>
</feature>
<evidence type="ECO:0000313" key="3">
    <source>
        <dbReference type="EMBL" id="MSS90375.1"/>
    </source>
</evidence>
<dbReference type="EMBL" id="VUMI01000037">
    <property type="protein sequence ID" value="MSS90375.1"/>
    <property type="molecule type" value="Genomic_DNA"/>
</dbReference>
<dbReference type="SUPFAM" id="SSF53041">
    <property type="entry name" value="Resolvase-like"/>
    <property type="match status" value="1"/>
</dbReference>
<dbReference type="InterPro" id="IPR036162">
    <property type="entry name" value="Resolvase-like_N_sf"/>
</dbReference>
<dbReference type="InterPro" id="IPR050639">
    <property type="entry name" value="SSR_resolvase"/>
</dbReference>
<dbReference type="Pfam" id="PF13408">
    <property type="entry name" value="Zn_ribbon_recom"/>
    <property type="match status" value="1"/>
</dbReference>
<dbReference type="GO" id="GO:0000150">
    <property type="term" value="F:DNA strand exchange activity"/>
    <property type="evidence" value="ECO:0007669"/>
    <property type="project" value="InterPro"/>
</dbReference>
<keyword evidence="1" id="KW-0175">Coiled coil</keyword>
<dbReference type="Gene3D" id="3.90.1750.20">
    <property type="entry name" value="Putative Large Serine Recombinase, Chain B, Domain 2"/>
    <property type="match status" value="1"/>
</dbReference>
<dbReference type="InterPro" id="IPR011109">
    <property type="entry name" value="DNA_bind_recombinase_dom"/>
</dbReference>
<sequence length="508" mass="58460">MQKYVIALYIRLSLEDYKYDSMSIENQHLALNEFVSSMPESTHAEVLEFIDNGYSGTNFERPKVQELIEMVRANKIDCIIVKDFSRFGRNSIETGYFIERVFPLFHTRFISINDDFDSDQHKGDTGGMDVAFKYLISEYYSRDMSIKTKSAKYAKMQRGEYQSKVCPYGYRKSANGRMEPNPETAAVVQLIFQLAATGIGAAAVTRELFKRGIPTPGEYKAAHGQQYHDVSRSRGRWSSSTVLRILEDERYIGSYVIGRRAVIEVGGTRSRKKDRDKWFIIPDHHPAIVDKELFEKVQAVQRRFSLPTKKTREYPLKGKVYCGCCDHALSRIAQKRPFYMCRHSTADVNSRCRDVRADVAGLEEAVLLTLKKQLEILLPVHKDGTIHLEATAAKCSEYEKQLEALRDQKQSLFERYLLGQIELDTYKLEKAVYDAEILKVKNAYAAVTAQAKLKREEQARQSSRQEIVHSIVEADVLTSELTDLLIEKVYVFPDNRIEIVYKIHDLFE</sequence>
<comment type="caution">
    <text evidence="3">The sequence shown here is derived from an EMBL/GenBank/DDBJ whole genome shotgun (WGS) entry which is preliminary data.</text>
</comment>
<protein>
    <submittedName>
        <fullName evidence="3">Recombinase family protein</fullName>
    </submittedName>
</protein>
<evidence type="ECO:0000313" key="4">
    <source>
        <dbReference type="Proteomes" id="UP000436047"/>
    </source>
</evidence>
<feature type="coiled-coil region" evidence="1">
    <location>
        <begin position="388"/>
        <end position="415"/>
    </location>
</feature>
<dbReference type="SMART" id="SM00857">
    <property type="entry name" value="Resolvase"/>
    <property type="match status" value="1"/>
</dbReference>
<accession>A0A6N7WKV1</accession>
<evidence type="ECO:0000259" key="2">
    <source>
        <dbReference type="PROSITE" id="PS51737"/>
    </source>
</evidence>
<gene>
    <name evidence="3" type="ORF">FYJ45_19455</name>
</gene>
<dbReference type="Pfam" id="PF00239">
    <property type="entry name" value="Resolvase"/>
    <property type="match status" value="1"/>
</dbReference>
<dbReference type="Proteomes" id="UP000436047">
    <property type="component" value="Unassembled WGS sequence"/>
</dbReference>
<dbReference type="GeneID" id="86055211"/>
<organism evidence="3 4">
    <name type="scientific">Eisenbergiella porci</name>
    <dbReference type="NCBI Taxonomy" id="2652274"/>
    <lineage>
        <taxon>Bacteria</taxon>
        <taxon>Bacillati</taxon>
        <taxon>Bacillota</taxon>
        <taxon>Clostridia</taxon>
        <taxon>Lachnospirales</taxon>
        <taxon>Lachnospiraceae</taxon>
        <taxon>Eisenbergiella</taxon>
    </lineage>
</organism>
<dbReference type="Pfam" id="PF07508">
    <property type="entry name" value="Recombinase"/>
    <property type="match status" value="1"/>
</dbReference>
<dbReference type="PANTHER" id="PTHR30461:SF23">
    <property type="entry name" value="DNA RECOMBINASE-RELATED"/>
    <property type="match status" value="1"/>
</dbReference>
<dbReference type="RefSeq" id="WP_321170264.1">
    <property type="nucleotide sequence ID" value="NZ_VUMI01000037.1"/>
</dbReference>
<dbReference type="AlphaFoldDB" id="A0A6N7WKV1"/>
<dbReference type="PROSITE" id="PS51737">
    <property type="entry name" value="RECOMBINASE_DNA_BIND"/>
    <property type="match status" value="1"/>
</dbReference>
<dbReference type="GO" id="GO:0003677">
    <property type="term" value="F:DNA binding"/>
    <property type="evidence" value="ECO:0007669"/>
    <property type="project" value="InterPro"/>
</dbReference>
<proteinExistence type="predicted"/>
<dbReference type="Gene3D" id="3.40.50.1390">
    <property type="entry name" value="Resolvase, N-terminal catalytic domain"/>
    <property type="match status" value="1"/>
</dbReference>
<keyword evidence="4" id="KW-1185">Reference proteome</keyword>
<dbReference type="InterPro" id="IPR025827">
    <property type="entry name" value="Zn_ribbon_recom_dom"/>
</dbReference>
<dbReference type="PANTHER" id="PTHR30461">
    <property type="entry name" value="DNA-INVERTASE FROM LAMBDOID PROPHAGE"/>
    <property type="match status" value="1"/>
</dbReference>
<dbReference type="InterPro" id="IPR006119">
    <property type="entry name" value="Resolv_N"/>
</dbReference>
<evidence type="ECO:0000256" key="1">
    <source>
        <dbReference type="SAM" id="Coils"/>
    </source>
</evidence>
<name>A0A6N7WKV1_9FIRM</name>
<dbReference type="InterPro" id="IPR038109">
    <property type="entry name" value="DNA_bind_recomb_sf"/>
</dbReference>